<reference evidence="3" key="1">
    <citation type="journal article" date="2019" name="Int. J. Syst. Evol. Microbiol.">
        <title>The Global Catalogue of Microorganisms (GCM) 10K type strain sequencing project: providing services to taxonomists for standard genome sequencing and annotation.</title>
        <authorList>
            <consortium name="The Broad Institute Genomics Platform"/>
            <consortium name="The Broad Institute Genome Sequencing Center for Infectious Disease"/>
            <person name="Wu L."/>
            <person name="Ma J."/>
        </authorList>
    </citation>
    <scope>NUCLEOTIDE SEQUENCE [LARGE SCALE GENOMIC DNA]</scope>
    <source>
        <strain evidence="3">NBRC 111981</strain>
    </source>
</reference>
<dbReference type="InterPro" id="IPR016181">
    <property type="entry name" value="Acyl_CoA_acyltransferase"/>
</dbReference>
<gene>
    <name evidence="2" type="ORF">GCM10007898_26260</name>
</gene>
<dbReference type="PROSITE" id="PS51186">
    <property type="entry name" value="GNAT"/>
    <property type="match status" value="1"/>
</dbReference>
<dbReference type="Pfam" id="PF00583">
    <property type="entry name" value="Acetyltransf_1"/>
    <property type="match status" value="1"/>
</dbReference>
<organism evidence="2 3">
    <name type="scientific">Dyella flagellata</name>
    <dbReference type="NCBI Taxonomy" id="1867833"/>
    <lineage>
        <taxon>Bacteria</taxon>
        <taxon>Pseudomonadati</taxon>
        <taxon>Pseudomonadota</taxon>
        <taxon>Gammaproteobacteria</taxon>
        <taxon>Lysobacterales</taxon>
        <taxon>Rhodanobacteraceae</taxon>
        <taxon>Dyella</taxon>
    </lineage>
</organism>
<comment type="caution">
    <text evidence="2">The sequence shown here is derived from an EMBL/GenBank/DDBJ whole genome shotgun (WGS) entry which is preliminary data.</text>
</comment>
<dbReference type="InterPro" id="IPR000182">
    <property type="entry name" value="GNAT_dom"/>
</dbReference>
<sequence length="190" mass="21558">MLSTTKVSTAASSTADFPALTGDHWIESLRDGTRVLVRPLRESDRTREEEFIRRLSPQAKRYRFLGSFKEPGKSLLDQLMHVDYTHDMAFVALAHDNGHLREVGISRYSATGDGKQCECAVTVADDWCHRGLAVLLMRHLIDVARKNRFTRMFSIDDATNEPMRELASFLGFQCESHPDDPRTVIHSLPL</sequence>
<dbReference type="Gene3D" id="3.40.630.30">
    <property type="match status" value="1"/>
</dbReference>
<proteinExistence type="predicted"/>
<protein>
    <submittedName>
        <fullName evidence="2">Acetyltransferase</fullName>
    </submittedName>
</protein>
<keyword evidence="3" id="KW-1185">Reference proteome</keyword>
<accession>A0ABQ5XBL7</accession>
<dbReference type="Proteomes" id="UP001156627">
    <property type="component" value="Unassembled WGS sequence"/>
</dbReference>
<evidence type="ECO:0000313" key="3">
    <source>
        <dbReference type="Proteomes" id="UP001156627"/>
    </source>
</evidence>
<dbReference type="EMBL" id="BSOA01000028">
    <property type="protein sequence ID" value="GLQ89054.1"/>
    <property type="molecule type" value="Genomic_DNA"/>
</dbReference>
<feature type="domain" description="N-acetyltransferase" evidence="1">
    <location>
        <begin position="35"/>
        <end position="190"/>
    </location>
</feature>
<dbReference type="RefSeq" id="WP_284332496.1">
    <property type="nucleotide sequence ID" value="NZ_BSOA01000028.1"/>
</dbReference>
<evidence type="ECO:0000259" key="1">
    <source>
        <dbReference type="PROSITE" id="PS51186"/>
    </source>
</evidence>
<name>A0ABQ5XBL7_9GAMM</name>
<evidence type="ECO:0000313" key="2">
    <source>
        <dbReference type="EMBL" id="GLQ89054.1"/>
    </source>
</evidence>
<dbReference type="SUPFAM" id="SSF55729">
    <property type="entry name" value="Acyl-CoA N-acyltransferases (Nat)"/>
    <property type="match status" value="1"/>
</dbReference>